<dbReference type="Proteomes" id="UP000214365">
    <property type="component" value="Unassembled WGS sequence"/>
</dbReference>
<comment type="caution">
    <text evidence="1">The sequence shown here is derived from an EMBL/GenBank/DDBJ whole genome shotgun (WGS) entry which is preliminary data.</text>
</comment>
<proteinExistence type="predicted"/>
<evidence type="ECO:0000313" key="1">
    <source>
        <dbReference type="EMBL" id="OKL58130.1"/>
    </source>
</evidence>
<sequence>MPWLMRSGERAPPMEYSFEPYKHAAICISDHRLIGQIESEDVSSTANTRERAE</sequence>
<accession>A0A225ACM0</accession>
<protein>
    <submittedName>
        <fullName evidence="1">Uncharacterized protein</fullName>
    </submittedName>
</protein>
<gene>
    <name evidence="1" type="ORF">UA08_06431</name>
</gene>
<name>A0A225ACM0_TALAT</name>
<organism evidence="1 2">
    <name type="scientific">Talaromyces atroroseus</name>
    <dbReference type="NCBI Taxonomy" id="1441469"/>
    <lineage>
        <taxon>Eukaryota</taxon>
        <taxon>Fungi</taxon>
        <taxon>Dikarya</taxon>
        <taxon>Ascomycota</taxon>
        <taxon>Pezizomycotina</taxon>
        <taxon>Eurotiomycetes</taxon>
        <taxon>Eurotiomycetidae</taxon>
        <taxon>Eurotiales</taxon>
        <taxon>Trichocomaceae</taxon>
        <taxon>Talaromyces</taxon>
        <taxon>Talaromyces sect. Trachyspermi</taxon>
    </lineage>
</organism>
<keyword evidence="2" id="KW-1185">Reference proteome</keyword>
<dbReference type="AlphaFoldDB" id="A0A225ACM0"/>
<evidence type="ECO:0000313" key="2">
    <source>
        <dbReference type="Proteomes" id="UP000214365"/>
    </source>
</evidence>
<dbReference type="EMBL" id="LFMY01000010">
    <property type="protein sequence ID" value="OKL58130.1"/>
    <property type="molecule type" value="Genomic_DNA"/>
</dbReference>
<dbReference type="GeneID" id="31006186"/>
<dbReference type="RefSeq" id="XP_020118251.1">
    <property type="nucleotide sequence ID" value="XM_020269197.1"/>
</dbReference>
<reference evidence="1 2" key="1">
    <citation type="submission" date="2015-06" db="EMBL/GenBank/DDBJ databases">
        <title>Talaromyces atroroseus IBT 11181 draft genome.</title>
        <authorList>
            <person name="Rasmussen K.B."/>
            <person name="Rasmussen S."/>
            <person name="Petersen B."/>
            <person name="Sicheritz-Ponten T."/>
            <person name="Mortensen U.H."/>
            <person name="Thrane U."/>
        </authorList>
    </citation>
    <scope>NUCLEOTIDE SEQUENCE [LARGE SCALE GENOMIC DNA]</scope>
    <source>
        <strain evidence="1 2">IBT 11181</strain>
    </source>
</reference>